<dbReference type="Gene3D" id="1.10.10.10">
    <property type="entry name" value="Winged helix-like DNA-binding domain superfamily/Winged helix DNA-binding domain"/>
    <property type="match status" value="1"/>
</dbReference>
<dbReference type="FunFam" id="1.10.10.10:FF:000038">
    <property type="entry name" value="Glycine cleavage system transcriptional activator"/>
    <property type="match status" value="1"/>
</dbReference>
<geneLocation type="plasmid" evidence="10">
    <name>pJA9901</name>
</geneLocation>
<dbReference type="InterPro" id="IPR000847">
    <property type="entry name" value="LysR_HTH_N"/>
</dbReference>
<evidence type="ECO:0000256" key="6">
    <source>
        <dbReference type="ARBA" id="ARBA00023159"/>
    </source>
</evidence>
<dbReference type="Pfam" id="PF03466">
    <property type="entry name" value="LysR_substrate"/>
    <property type="match status" value="1"/>
</dbReference>
<evidence type="ECO:0000256" key="5">
    <source>
        <dbReference type="ARBA" id="ARBA00023125"/>
    </source>
</evidence>
<keyword evidence="5" id="KW-0238">DNA-binding</keyword>
<accession>A0A290GJG7</accession>
<evidence type="ECO:0000256" key="1">
    <source>
        <dbReference type="ARBA" id="ARBA00004496"/>
    </source>
</evidence>
<evidence type="ECO:0000256" key="4">
    <source>
        <dbReference type="ARBA" id="ARBA00023015"/>
    </source>
</evidence>
<comment type="similarity">
    <text evidence="2">Belongs to the LysR transcriptional regulatory family.</text>
</comment>
<keyword evidence="4" id="KW-0805">Transcription regulation</keyword>
<dbReference type="SUPFAM" id="SSF46785">
    <property type="entry name" value="Winged helix' DNA-binding domain"/>
    <property type="match status" value="1"/>
</dbReference>
<dbReference type="GO" id="GO:0003700">
    <property type="term" value="F:DNA-binding transcription factor activity"/>
    <property type="evidence" value="ECO:0007669"/>
    <property type="project" value="InterPro"/>
</dbReference>
<dbReference type="PRINTS" id="PR00039">
    <property type="entry name" value="HTHLYSR"/>
</dbReference>
<evidence type="ECO:0000256" key="8">
    <source>
        <dbReference type="ARBA" id="ARBA00074331"/>
    </source>
</evidence>
<dbReference type="EMBL" id="MF593186">
    <property type="protein sequence ID" value="ATB52610.1"/>
    <property type="molecule type" value="Genomic_DNA"/>
</dbReference>
<dbReference type="GO" id="GO:0005737">
    <property type="term" value="C:cytoplasm"/>
    <property type="evidence" value="ECO:0007669"/>
    <property type="project" value="UniProtKB-SubCell"/>
</dbReference>
<keyword evidence="7" id="KW-0804">Transcription</keyword>
<reference evidence="10" key="1">
    <citation type="submission" date="2017-07" db="EMBL/GenBank/DDBJ databases">
        <title>Characterization of plasmid genes in Citrobacter freundii strain JA99 AmpR transcriptional regulator (ampR) and AmpC beta-lactamase CEF-2 (bla CEF-2) genes.</title>
        <authorList>
            <person name="Chen C.-M."/>
            <person name="Wu L.-T."/>
            <person name="Guo M.-K."/>
        </authorList>
    </citation>
    <scope>NUCLEOTIDE SEQUENCE</scope>
    <source>
        <strain evidence="10">JA99</strain>
        <plasmid evidence="10">pJA9901</plasmid>
    </source>
</reference>
<keyword evidence="6" id="KW-0010">Activator</keyword>
<evidence type="ECO:0000256" key="7">
    <source>
        <dbReference type="ARBA" id="ARBA00023163"/>
    </source>
</evidence>
<dbReference type="AlphaFoldDB" id="A0A290GJG7"/>
<gene>
    <name evidence="10" type="primary">ampR</name>
</gene>
<protein>
    <recommendedName>
        <fullName evidence="8">HTH-type transcriptional activator AmpR</fullName>
    </recommendedName>
</protein>
<dbReference type="Pfam" id="PF00126">
    <property type="entry name" value="HTH_1"/>
    <property type="match status" value="1"/>
</dbReference>
<evidence type="ECO:0000256" key="2">
    <source>
        <dbReference type="ARBA" id="ARBA00009437"/>
    </source>
</evidence>
<evidence type="ECO:0000313" key="10">
    <source>
        <dbReference type="EMBL" id="ATB52610.1"/>
    </source>
</evidence>
<evidence type="ECO:0000256" key="3">
    <source>
        <dbReference type="ARBA" id="ARBA00022490"/>
    </source>
</evidence>
<name>A0A290GJG7_CITFR</name>
<dbReference type="PROSITE" id="PS50931">
    <property type="entry name" value="HTH_LYSR"/>
    <property type="match status" value="1"/>
</dbReference>
<dbReference type="Gene3D" id="3.40.190.10">
    <property type="entry name" value="Periplasmic binding protein-like II"/>
    <property type="match status" value="2"/>
</dbReference>
<dbReference type="PANTHER" id="PTHR30537">
    <property type="entry name" value="HTH-TYPE TRANSCRIPTIONAL REGULATOR"/>
    <property type="match status" value="1"/>
</dbReference>
<dbReference type="InterPro" id="IPR005119">
    <property type="entry name" value="LysR_subst-bd"/>
</dbReference>
<feature type="domain" description="HTH lysR-type" evidence="9">
    <location>
        <begin position="7"/>
        <end position="64"/>
    </location>
</feature>
<keyword evidence="3" id="KW-0963">Cytoplasm</keyword>
<dbReference type="SUPFAM" id="SSF53850">
    <property type="entry name" value="Periplasmic binding protein-like II"/>
    <property type="match status" value="1"/>
</dbReference>
<keyword evidence="10" id="KW-0614">Plasmid</keyword>
<comment type="subcellular location">
    <subcellularLocation>
        <location evidence="1">Cytoplasm</location>
    </subcellularLocation>
</comment>
<dbReference type="GO" id="GO:0043565">
    <property type="term" value="F:sequence-specific DNA binding"/>
    <property type="evidence" value="ECO:0007669"/>
    <property type="project" value="TreeGrafter"/>
</dbReference>
<evidence type="ECO:0000259" key="9">
    <source>
        <dbReference type="PROSITE" id="PS50931"/>
    </source>
</evidence>
<dbReference type="InterPro" id="IPR036388">
    <property type="entry name" value="WH-like_DNA-bd_sf"/>
</dbReference>
<proteinExistence type="inferred from homology"/>
<dbReference type="PANTHER" id="PTHR30537:SF70">
    <property type="entry name" value="HTH-TYPE TRANSCRIPTIONAL ACTIVATOR AMPR"/>
    <property type="match status" value="1"/>
</dbReference>
<dbReference type="InterPro" id="IPR036390">
    <property type="entry name" value="WH_DNA-bd_sf"/>
</dbReference>
<organism evidence="10">
    <name type="scientific">Citrobacter freundii</name>
    <dbReference type="NCBI Taxonomy" id="546"/>
    <lineage>
        <taxon>Bacteria</taxon>
        <taxon>Pseudomonadati</taxon>
        <taxon>Pseudomonadota</taxon>
        <taxon>Gammaproteobacteria</taxon>
        <taxon>Enterobacterales</taxon>
        <taxon>Enterobacteriaceae</taxon>
        <taxon>Citrobacter</taxon>
        <taxon>Citrobacter freundii complex</taxon>
    </lineage>
</organism>
<sequence length="292" mass="32616">MMTRSYIPLNSLRAFEAAARHLSFTRAAIELNVTHSAISQHVKALEQQLNCQLFVRGSRGLMLTTEGESLLPVLNDSFDRMAGMLDRFATKQTQEKLKIGVVGTFAVGCLFPLLSDFKRSYPHIDLHISTHNNRVDPAAEGLDYTIRYGGGAWHDTDAQYLCSALMSPLCSPTLAAQIQAPADLLKFPLLRSYRRDEWTLWMQAAGEAPPSPTHNVVVFDSSVTMLEAAQAGIGVAIAPVRMFRHLLGSERIVQPFLTQIDLGSYWMTRLQSRPETPAMREFSRWLTGVLHQ</sequence>
<dbReference type="GO" id="GO:0006351">
    <property type="term" value="P:DNA-templated transcription"/>
    <property type="evidence" value="ECO:0007669"/>
    <property type="project" value="TreeGrafter"/>
</dbReference>
<dbReference type="InterPro" id="IPR058163">
    <property type="entry name" value="LysR-type_TF_proteobact-type"/>
</dbReference>